<organism evidence="5 6">
    <name type="scientific">Vibrio pectenicida</name>
    <dbReference type="NCBI Taxonomy" id="62763"/>
    <lineage>
        <taxon>Bacteria</taxon>
        <taxon>Pseudomonadati</taxon>
        <taxon>Pseudomonadota</taxon>
        <taxon>Gammaproteobacteria</taxon>
        <taxon>Vibrionales</taxon>
        <taxon>Vibrionaceae</taxon>
        <taxon>Vibrio</taxon>
    </lineage>
</organism>
<evidence type="ECO:0000256" key="4">
    <source>
        <dbReference type="ARBA" id="ARBA00022833"/>
    </source>
</evidence>
<dbReference type="PANTHER" id="PTHR37418:SF2">
    <property type="entry name" value="3-KETO-5-AMINOHEXANOATE CLEAVAGE ENZYME"/>
    <property type="match status" value="1"/>
</dbReference>
<dbReference type="GO" id="GO:0043720">
    <property type="term" value="F:3-keto-5-aminohexanoate cleavage activity"/>
    <property type="evidence" value="ECO:0007669"/>
    <property type="project" value="InterPro"/>
</dbReference>
<evidence type="ECO:0000313" key="6">
    <source>
        <dbReference type="Proteomes" id="UP000269041"/>
    </source>
</evidence>
<sequence length="287" mass="32431">MDLTSSYNNNHSYRAIIVAPNGARKTKQDNSNIPLTDTEIIEEVIACRDAGAAMVHLHCRDNQGVHSLDINLNKHLYKCVKQAVGGSMIVQLTTEAVGIYHPEQQKHLIKSVKPEAASFALRELVSESIHPNDSQTFFRWVTEQGIISQIILYDQSDISRYFQLLKQDVLPSQNQHVLIVLGRYKNSHDPAPEDLVNLKLEQFHQRNIRVAICAFGRQEHHCLTHALKQGLDARIGFENNHLGLDGKPAVNNAQQVINLKESDKLLNINYHDAYSFRKALLNNSPFS</sequence>
<dbReference type="PANTHER" id="PTHR37418">
    <property type="entry name" value="3-KETO-5-AMINOHEXANOATE CLEAVAGE ENZYME-RELATED"/>
    <property type="match status" value="1"/>
</dbReference>
<evidence type="ECO:0000313" key="5">
    <source>
        <dbReference type="EMBL" id="RSD31097.1"/>
    </source>
</evidence>
<dbReference type="InterPro" id="IPR008567">
    <property type="entry name" value="BKACE"/>
</dbReference>
<dbReference type="GO" id="GO:0046872">
    <property type="term" value="F:metal ion binding"/>
    <property type="evidence" value="ECO:0007669"/>
    <property type="project" value="UniProtKB-KW"/>
</dbReference>
<comment type="cofactor">
    <cofactor evidence="1">
        <name>Zn(2+)</name>
        <dbReference type="ChEBI" id="CHEBI:29105"/>
    </cofactor>
</comment>
<dbReference type="InterPro" id="IPR013785">
    <property type="entry name" value="Aldolase_TIM"/>
</dbReference>
<proteinExistence type="predicted"/>
<dbReference type="OrthoDB" id="9155960at2"/>
<reference evidence="5 6" key="1">
    <citation type="submission" date="2018-12" db="EMBL/GenBank/DDBJ databases">
        <title>Genomic taxonomy of the Vibrionaceae family.</title>
        <authorList>
            <person name="Gomez-Gil B."/>
            <person name="Enciso-Ibarra K."/>
        </authorList>
    </citation>
    <scope>NUCLEOTIDE SEQUENCE [LARGE SCALE GENOMIC DNA]</scope>
    <source>
        <strain evidence="5 6">CAIM 594</strain>
    </source>
</reference>
<evidence type="ECO:0000256" key="1">
    <source>
        <dbReference type="ARBA" id="ARBA00001947"/>
    </source>
</evidence>
<name>A0A3R9EID8_9VIBR</name>
<keyword evidence="4" id="KW-0862">Zinc</keyword>
<protein>
    <submittedName>
        <fullName evidence="5">3-keto-5-aminohexanoate cleavage protein</fullName>
    </submittedName>
</protein>
<gene>
    <name evidence="5" type="ORF">EJA03_10540</name>
</gene>
<accession>A0A3R9EID8</accession>
<dbReference type="RefSeq" id="WP_125321317.1">
    <property type="nucleotide sequence ID" value="NZ_AP024890.1"/>
</dbReference>
<dbReference type="Pfam" id="PF05853">
    <property type="entry name" value="BKACE"/>
    <property type="match status" value="1"/>
</dbReference>
<evidence type="ECO:0000256" key="2">
    <source>
        <dbReference type="ARBA" id="ARBA00022679"/>
    </source>
</evidence>
<keyword evidence="2" id="KW-0808">Transferase</keyword>
<comment type="caution">
    <text evidence="5">The sequence shown here is derived from an EMBL/GenBank/DDBJ whole genome shotgun (WGS) entry which is preliminary data.</text>
</comment>
<dbReference type="AlphaFoldDB" id="A0A3R9EID8"/>
<keyword evidence="3" id="KW-0479">Metal-binding</keyword>
<dbReference type="Proteomes" id="UP000269041">
    <property type="component" value="Unassembled WGS sequence"/>
</dbReference>
<dbReference type="Gene3D" id="3.20.20.70">
    <property type="entry name" value="Aldolase class I"/>
    <property type="match status" value="1"/>
</dbReference>
<keyword evidence="6" id="KW-1185">Reference proteome</keyword>
<evidence type="ECO:0000256" key="3">
    <source>
        <dbReference type="ARBA" id="ARBA00022723"/>
    </source>
</evidence>
<dbReference type="EMBL" id="RSFA01000042">
    <property type="protein sequence ID" value="RSD31097.1"/>
    <property type="molecule type" value="Genomic_DNA"/>
</dbReference>